<evidence type="ECO:0000313" key="3">
    <source>
        <dbReference type="Proteomes" id="UP000830671"/>
    </source>
</evidence>
<reference evidence="2" key="1">
    <citation type="journal article" date="2021" name="Mol. Plant Microbe Interact.">
        <title>Complete Genome Sequence of the Plant-Pathogenic Fungus Colletotrichum lupini.</title>
        <authorList>
            <person name="Baroncelli R."/>
            <person name="Pensec F."/>
            <person name="Da Lio D."/>
            <person name="Boufleur T."/>
            <person name="Vicente I."/>
            <person name="Sarrocco S."/>
            <person name="Picot A."/>
            <person name="Baraldi E."/>
            <person name="Sukno S."/>
            <person name="Thon M."/>
            <person name="Le Floch G."/>
        </authorList>
    </citation>
    <scope>NUCLEOTIDE SEQUENCE</scope>
    <source>
        <strain evidence="2">IMI 504893</strain>
    </source>
</reference>
<evidence type="ECO:0000256" key="1">
    <source>
        <dbReference type="SAM" id="MobiDB-lite"/>
    </source>
</evidence>
<name>A0A9Q8WIY3_9PEZI</name>
<dbReference type="KEGG" id="clup:CLUP02_10855"/>
<feature type="region of interest" description="Disordered" evidence="1">
    <location>
        <begin position="28"/>
        <end position="49"/>
    </location>
</feature>
<dbReference type="Proteomes" id="UP000830671">
    <property type="component" value="Chromosome 5"/>
</dbReference>
<dbReference type="EMBL" id="CP019477">
    <property type="protein sequence ID" value="UQC85358.1"/>
    <property type="molecule type" value="Genomic_DNA"/>
</dbReference>
<evidence type="ECO:0000313" key="2">
    <source>
        <dbReference type="EMBL" id="UQC85358.1"/>
    </source>
</evidence>
<sequence>MPWLTPSTQETKEHLGNSLLSFQRLRINHSPRAGPPSHRRGRPVFHGEPPVTLKEKRMAPGSGPLGIRAISLASLVTIGAVPRFKATR</sequence>
<keyword evidence="3" id="KW-1185">Reference proteome</keyword>
<dbReference type="GeneID" id="73344837"/>
<organism evidence="2 3">
    <name type="scientific">Colletotrichum lupini</name>
    <dbReference type="NCBI Taxonomy" id="145971"/>
    <lineage>
        <taxon>Eukaryota</taxon>
        <taxon>Fungi</taxon>
        <taxon>Dikarya</taxon>
        <taxon>Ascomycota</taxon>
        <taxon>Pezizomycotina</taxon>
        <taxon>Sordariomycetes</taxon>
        <taxon>Hypocreomycetidae</taxon>
        <taxon>Glomerellales</taxon>
        <taxon>Glomerellaceae</taxon>
        <taxon>Colletotrichum</taxon>
        <taxon>Colletotrichum acutatum species complex</taxon>
    </lineage>
</organism>
<protein>
    <submittedName>
        <fullName evidence="2">Uncharacterized protein</fullName>
    </submittedName>
</protein>
<dbReference type="RefSeq" id="XP_049146972.1">
    <property type="nucleotide sequence ID" value="XM_049289827.1"/>
</dbReference>
<proteinExistence type="predicted"/>
<gene>
    <name evidence="2" type="ORF">CLUP02_10855</name>
</gene>
<dbReference type="AlphaFoldDB" id="A0A9Q8WIY3"/>
<accession>A0A9Q8WIY3</accession>